<dbReference type="InterPro" id="IPR011055">
    <property type="entry name" value="Dup_hybrid_motif"/>
</dbReference>
<dbReference type="PANTHER" id="PTHR21666">
    <property type="entry name" value="PEPTIDASE-RELATED"/>
    <property type="match status" value="1"/>
</dbReference>
<feature type="domain" description="LysM" evidence="3">
    <location>
        <begin position="170"/>
        <end position="214"/>
    </location>
</feature>
<dbReference type="InterPro" id="IPR018392">
    <property type="entry name" value="LysM"/>
</dbReference>
<evidence type="ECO:0000313" key="4">
    <source>
        <dbReference type="EMBL" id="TKZ31155.1"/>
    </source>
</evidence>
<keyword evidence="5" id="KW-1185">Reference proteome</keyword>
<dbReference type="PANTHER" id="PTHR21666:SF289">
    <property type="entry name" value="L-ALA--D-GLU ENDOPEPTIDASE"/>
    <property type="match status" value="1"/>
</dbReference>
<accession>A0ABY2TNS6</accession>
<gene>
    <name evidence="4" type="ORF">EZH24_09985</name>
</gene>
<dbReference type="Pfam" id="PF01551">
    <property type="entry name" value="Peptidase_M23"/>
    <property type="match status" value="1"/>
</dbReference>
<dbReference type="Proteomes" id="UP000310168">
    <property type="component" value="Unassembled WGS sequence"/>
</dbReference>
<dbReference type="Gene3D" id="2.70.70.10">
    <property type="entry name" value="Glucose Permease (Domain IIA)"/>
    <property type="match status" value="1"/>
</dbReference>
<keyword evidence="1" id="KW-0732">Signal</keyword>
<keyword evidence="2" id="KW-1133">Transmembrane helix</keyword>
<evidence type="ECO:0000313" key="5">
    <source>
        <dbReference type="Proteomes" id="UP000310168"/>
    </source>
</evidence>
<evidence type="ECO:0000256" key="1">
    <source>
        <dbReference type="ARBA" id="ARBA00022729"/>
    </source>
</evidence>
<feature type="transmembrane region" description="Helical" evidence="2">
    <location>
        <begin position="68"/>
        <end position="87"/>
    </location>
</feature>
<dbReference type="InterPro" id="IPR036779">
    <property type="entry name" value="LysM_dom_sf"/>
</dbReference>
<dbReference type="CDD" id="cd00118">
    <property type="entry name" value="LysM"/>
    <property type="match status" value="1"/>
</dbReference>
<name>A0ABY2TNS6_9SPIR</name>
<dbReference type="InterPro" id="IPR016047">
    <property type="entry name" value="M23ase_b-sheet_dom"/>
</dbReference>
<dbReference type="PROSITE" id="PS51782">
    <property type="entry name" value="LYSM"/>
    <property type="match status" value="2"/>
</dbReference>
<dbReference type="CDD" id="cd12797">
    <property type="entry name" value="M23_peptidase"/>
    <property type="match status" value="1"/>
</dbReference>
<keyword evidence="2" id="KW-0472">Membrane</keyword>
<dbReference type="Pfam" id="PF01476">
    <property type="entry name" value="LysM"/>
    <property type="match status" value="2"/>
</dbReference>
<sequence>MRNKQIKYTKVLRSYKRSARKKSLKKNLINSLKKNINLLFEYFKNKAESFLMNFDFSKITDLLQNRKIQISLLIIFVLLFNFLIFAVKNKSNYSMSVKKSDSSDETYKKILSEMSPATNNEMEEVLLNIPKITSLPSVENINGKVSGIFYDYITSDYTLNSDGTIGIKYEEYTIGEGENLTTISRKIGASLDTLVSVNKISNANKLSPGQKIIIPNRNGLLHTINENEKIEEVADKYDIQLNRILAFNKIKNVSDIKIGDDIFLPGARYTLDERIDKFGQMFSLPTIVNRISSVFGYRIHPITGVRTKHMGVDIPGILNTPVYAARKGKVIFAGYSGGYGNLVIVRHDKGYTTYYGHLNRITAKIGDNVGVGVMIGRMGSTGNSTGSHLHFEVRRNGEALNPADFIPIRKFLVRR</sequence>
<evidence type="ECO:0000259" key="3">
    <source>
        <dbReference type="PROSITE" id="PS51782"/>
    </source>
</evidence>
<dbReference type="Gene3D" id="3.10.350.10">
    <property type="entry name" value="LysM domain"/>
    <property type="match status" value="2"/>
</dbReference>
<organism evidence="4 5">
    <name type="scientific">Brachyspira catarrhinii</name>
    <dbReference type="NCBI Taxonomy" id="2528966"/>
    <lineage>
        <taxon>Bacteria</taxon>
        <taxon>Pseudomonadati</taxon>
        <taxon>Spirochaetota</taxon>
        <taxon>Spirochaetia</taxon>
        <taxon>Brachyspirales</taxon>
        <taxon>Brachyspiraceae</taxon>
        <taxon>Brachyspira</taxon>
    </lineage>
</organism>
<dbReference type="EMBL" id="SJDU01000322">
    <property type="protein sequence ID" value="TKZ31155.1"/>
    <property type="molecule type" value="Genomic_DNA"/>
</dbReference>
<dbReference type="SMART" id="SM00257">
    <property type="entry name" value="LysM"/>
    <property type="match status" value="2"/>
</dbReference>
<dbReference type="SUPFAM" id="SSF51261">
    <property type="entry name" value="Duplicated hybrid motif"/>
    <property type="match status" value="1"/>
</dbReference>
<dbReference type="InterPro" id="IPR050570">
    <property type="entry name" value="Cell_wall_metabolism_enzyme"/>
</dbReference>
<evidence type="ECO:0000256" key="2">
    <source>
        <dbReference type="SAM" id="Phobius"/>
    </source>
</evidence>
<dbReference type="RefSeq" id="WP_137998997.1">
    <property type="nucleotide sequence ID" value="NZ_SJDU01000322.1"/>
</dbReference>
<reference evidence="4 5" key="1">
    <citation type="journal article" date="2019" name="Anaerobe">
        <title>Brachyspira catarrhinii sp. nov., an anaerobic intestinal spirochaete isolated from vervet monkeys may have been misidentified as Brachyspira aalborgi in previous studies.</title>
        <authorList>
            <person name="Phillips N.D."/>
            <person name="La T."/>
            <person name="Hampson D.J."/>
        </authorList>
    </citation>
    <scope>NUCLEOTIDE SEQUENCE [LARGE SCALE GENOMIC DNA]</scope>
    <source>
        <strain evidence="4 5">Z12</strain>
    </source>
</reference>
<protein>
    <submittedName>
        <fullName evidence="4">M23 family metallopeptidase</fullName>
    </submittedName>
</protein>
<keyword evidence="2" id="KW-0812">Transmembrane</keyword>
<feature type="domain" description="LysM" evidence="3">
    <location>
        <begin position="220"/>
        <end position="264"/>
    </location>
</feature>
<comment type="caution">
    <text evidence="4">The sequence shown here is derived from an EMBL/GenBank/DDBJ whole genome shotgun (WGS) entry which is preliminary data.</text>
</comment>
<proteinExistence type="predicted"/>